<dbReference type="InterPro" id="IPR036188">
    <property type="entry name" value="FAD/NAD-bd_sf"/>
</dbReference>
<dbReference type="GO" id="GO:0006744">
    <property type="term" value="P:ubiquinone biosynthetic process"/>
    <property type="evidence" value="ECO:0007669"/>
    <property type="project" value="UniProtKB-UniPathway"/>
</dbReference>
<dbReference type="Pfam" id="PF01494">
    <property type="entry name" value="FAD_binding_3"/>
    <property type="match status" value="1"/>
</dbReference>
<comment type="pathway">
    <text evidence="2">Cofactor biosynthesis; ubiquinone biosynthesis.</text>
</comment>
<dbReference type="PROSITE" id="PS01304">
    <property type="entry name" value="UBIH"/>
    <property type="match status" value="1"/>
</dbReference>
<dbReference type="PANTHER" id="PTHR43876:SF8">
    <property type="entry name" value="2-OCTAPRENYL-6-METHOXYPHENOL HYDROXYLASE"/>
    <property type="match status" value="1"/>
</dbReference>
<evidence type="ECO:0000256" key="4">
    <source>
        <dbReference type="ARBA" id="ARBA00022630"/>
    </source>
</evidence>
<evidence type="ECO:0000256" key="1">
    <source>
        <dbReference type="ARBA" id="ARBA00001974"/>
    </source>
</evidence>
<dbReference type="InterPro" id="IPR002938">
    <property type="entry name" value="FAD-bd"/>
</dbReference>
<dbReference type="FunFam" id="3.50.50.60:FF:000123">
    <property type="entry name" value="2-octaprenyl-6-methoxyphenyl hydroxylase"/>
    <property type="match status" value="1"/>
</dbReference>
<dbReference type="InterPro" id="IPR011295">
    <property type="entry name" value="UbiH"/>
</dbReference>
<evidence type="ECO:0000256" key="5">
    <source>
        <dbReference type="ARBA" id="ARBA00022827"/>
    </source>
</evidence>
<dbReference type="NCBIfam" id="TIGR01988">
    <property type="entry name" value="Ubi-OHases"/>
    <property type="match status" value="1"/>
</dbReference>
<dbReference type="Gene3D" id="3.50.50.60">
    <property type="entry name" value="FAD/NAD(P)-binding domain"/>
    <property type="match status" value="2"/>
</dbReference>
<gene>
    <name evidence="10" type="primary">ubiH</name>
    <name evidence="10" type="ORF">ARTV_2464</name>
</gene>
<keyword evidence="6 10" id="KW-0560">Oxidoreductase</keyword>
<accession>A0A3B0MJJ3</accession>
<dbReference type="InterPro" id="IPR010971">
    <property type="entry name" value="UbiH/COQ6"/>
</dbReference>
<dbReference type="FunFam" id="3.50.50.60:FF:000021">
    <property type="entry name" value="Ubiquinone biosynthesis monooxygenase COQ6"/>
    <property type="match status" value="1"/>
</dbReference>
<keyword evidence="7" id="KW-0503">Monooxygenase</keyword>
<dbReference type="EC" id="1.14.13.-" evidence="10"/>
<keyword evidence="4" id="KW-0285">Flavoprotein</keyword>
<evidence type="ECO:0000256" key="6">
    <source>
        <dbReference type="ARBA" id="ARBA00023002"/>
    </source>
</evidence>
<protein>
    <submittedName>
        <fullName evidence="10">2-octaprenyl-6-methoxyphenol hydroxylase</fullName>
        <ecNumber evidence="10">1.14.13.-</ecNumber>
    </submittedName>
</protein>
<organism evidence="10">
    <name type="scientific">Arsenophonus endosymbiont of Trialeurodes vaporariorum</name>
    <dbReference type="NCBI Taxonomy" id="235567"/>
    <lineage>
        <taxon>Bacteria</taxon>
        <taxon>Pseudomonadati</taxon>
        <taxon>Pseudomonadota</taxon>
        <taxon>Gammaproteobacteria</taxon>
        <taxon>Enterobacterales</taxon>
        <taxon>Morganellaceae</taxon>
        <taxon>Arsenophonus</taxon>
    </lineage>
</organism>
<dbReference type="InterPro" id="IPR051205">
    <property type="entry name" value="UbiH/COQ6_monooxygenase"/>
</dbReference>
<comment type="cofactor">
    <cofactor evidence="1">
        <name>FAD</name>
        <dbReference type="ChEBI" id="CHEBI:57692"/>
    </cofactor>
</comment>
<evidence type="ECO:0000256" key="3">
    <source>
        <dbReference type="ARBA" id="ARBA00005349"/>
    </source>
</evidence>
<keyword evidence="5" id="KW-0274">FAD</keyword>
<sequence length="392" mass="43381" precursor="true">MKVIIVGGGMTGVSLALAISAFSQGKVQVSLIEARLPNKAHPGFDARTIALAYGTCQQFNQIDVWHGLKKYVTPITNIHVSDYGHAGAVNMYAKDYSLPALGYVVELQDAGNYLFEQLKKAPGVELYCPDEVIAVERTIEHVSVKLTSGKVLTGQLLVAADGSDSMIGKISQIEWQRASYQQCAIIANILTSQVPQGQAFERFTQHGPLAMLPMSKGRSSLVWCHLLENQQSIMQWSDDQFMTELQKWFGWRLGEIKAVSERYCFPLLLSQAKRLISHRLVLVGNAAQTLHPIAGQGFNLGMRDVMILANIISEVANHGGDMGAYSVLMQYQMQRHDDRQSTIKLTDNLVHLFSNNHLICAIGRNVGLMAMKTLPLMRDILALQAMGRSFHL</sequence>
<comment type="similarity">
    <text evidence="3">Belongs to the UbiH/COQ6 family.</text>
</comment>
<dbReference type="GO" id="GO:0071949">
    <property type="term" value="F:FAD binding"/>
    <property type="evidence" value="ECO:0007669"/>
    <property type="project" value="InterPro"/>
</dbReference>
<evidence type="ECO:0000256" key="7">
    <source>
        <dbReference type="ARBA" id="ARBA00023033"/>
    </source>
</evidence>
<comment type="subunit">
    <text evidence="8">Component of the Ubi complex metabolon, which regroups five ubiquinone biosynthesis proteins (UbiE, UbiF, UbiG, UbiH and UbiI) and two accessory factors (UbiK and the lipid-binding protein UbiJ).</text>
</comment>
<feature type="domain" description="FAD-binding" evidence="9">
    <location>
        <begin position="2"/>
        <end position="339"/>
    </location>
</feature>
<reference evidence="10" key="1">
    <citation type="submission" date="2018-04" db="EMBL/GenBank/DDBJ databases">
        <authorList>
            <person name="Go L.Y."/>
            <person name="Mitchell J.A."/>
        </authorList>
    </citation>
    <scope>NUCLEOTIDE SEQUENCE</scope>
    <source>
        <strain evidence="10">ARTV</strain>
    </source>
</reference>
<dbReference type="NCBIfam" id="NF004356">
    <property type="entry name" value="PRK05732.1"/>
    <property type="match status" value="1"/>
</dbReference>
<evidence type="ECO:0000313" key="10">
    <source>
        <dbReference type="EMBL" id="SSW96199.1"/>
    </source>
</evidence>
<dbReference type="GO" id="GO:0110142">
    <property type="term" value="C:ubiquinone biosynthesis complex"/>
    <property type="evidence" value="ECO:0007669"/>
    <property type="project" value="UniProtKB-ARBA"/>
</dbReference>
<proteinExistence type="inferred from homology"/>
<dbReference type="PRINTS" id="PR00420">
    <property type="entry name" value="RNGMNOXGNASE"/>
</dbReference>
<evidence type="ECO:0000256" key="2">
    <source>
        <dbReference type="ARBA" id="ARBA00004749"/>
    </source>
</evidence>
<evidence type="ECO:0000256" key="8">
    <source>
        <dbReference type="ARBA" id="ARBA00065734"/>
    </source>
</evidence>
<dbReference type="NCBIfam" id="TIGR01984">
    <property type="entry name" value="UbiH"/>
    <property type="match status" value="1"/>
</dbReference>
<dbReference type="InterPro" id="IPR018168">
    <property type="entry name" value="Ubi_Hdrlase_CS"/>
</dbReference>
<dbReference type="EMBL" id="UFQR01000010">
    <property type="protein sequence ID" value="SSW96199.1"/>
    <property type="molecule type" value="Genomic_DNA"/>
</dbReference>
<dbReference type="AlphaFoldDB" id="A0A3B0MJJ3"/>
<dbReference type="PANTHER" id="PTHR43876">
    <property type="entry name" value="UBIQUINONE BIOSYNTHESIS MONOOXYGENASE COQ6, MITOCHONDRIAL"/>
    <property type="match status" value="1"/>
</dbReference>
<dbReference type="UniPathway" id="UPA00232"/>
<evidence type="ECO:0000259" key="9">
    <source>
        <dbReference type="Pfam" id="PF01494"/>
    </source>
</evidence>
<dbReference type="GO" id="GO:0008681">
    <property type="term" value="F:2-octaprenyl-6-methoxyphenol hydroxylase activity"/>
    <property type="evidence" value="ECO:0007669"/>
    <property type="project" value="InterPro"/>
</dbReference>
<dbReference type="SUPFAM" id="SSF51905">
    <property type="entry name" value="FAD/NAD(P)-binding domain"/>
    <property type="match status" value="1"/>
</dbReference>
<name>A0A3B0MJJ3_9GAMM</name>